<accession>A0ABP0CAW6</accession>
<comment type="caution">
    <text evidence="2">The sequence shown here is derived from an EMBL/GenBank/DDBJ whole genome shotgun (WGS) entry which is preliminary data.</text>
</comment>
<keyword evidence="3" id="KW-1185">Reference proteome</keyword>
<gene>
    <name evidence="2" type="ORF">SBRCBS47491_006966</name>
</gene>
<dbReference type="CDD" id="cd00063">
    <property type="entry name" value="FN3"/>
    <property type="match status" value="1"/>
</dbReference>
<feature type="domain" description="Fibronectin type-III" evidence="1">
    <location>
        <begin position="103"/>
        <end position="194"/>
    </location>
</feature>
<sequence>MAGGQGQGYTVRVAWDPLVGSYDIHCYGMLAWDLDEPGAFATSYATTGTTLDVPGLTAGHRYGFWVATYINLAWDSVADFLVTPGGVPAPGNHAIVGSGTPGPPASLQFTAVDGTTIQFSWSRVANAAGYTLYMRSVKDGASAAYKVIGSTTDTSQGVAFLFPSIWTYEFCVGSYNGNLQSSYGGAACVTPPVCCGYHASKRKREHHVRGPARVDGDAMPAPTLFTGSNTGSSNATTSITATTSNTTAQAILLTADPQVGQLYSLYTQAMSSLQSGTTLNLTFAVPDTVIRMF</sequence>
<dbReference type="EMBL" id="CAWUHC010000073">
    <property type="protein sequence ID" value="CAK7228616.1"/>
    <property type="molecule type" value="Genomic_DNA"/>
</dbReference>
<protein>
    <recommendedName>
        <fullName evidence="1">Fibronectin type-III domain-containing protein</fullName>
    </recommendedName>
</protein>
<evidence type="ECO:0000313" key="2">
    <source>
        <dbReference type="EMBL" id="CAK7228616.1"/>
    </source>
</evidence>
<evidence type="ECO:0000313" key="3">
    <source>
        <dbReference type="Proteomes" id="UP001642406"/>
    </source>
</evidence>
<evidence type="ECO:0000259" key="1">
    <source>
        <dbReference type="PROSITE" id="PS50853"/>
    </source>
</evidence>
<dbReference type="SUPFAM" id="SSF49265">
    <property type="entry name" value="Fibronectin type III"/>
    <property type="match status" value="1"/>
</dbReference>
<dbReference type="PROSITE" id="PS50853">
    <property type="entry name" value="FN3"/>
    <property type="match status" value="1"/>
</dbReference>
<dbReference type="InterPro" id="IPR036116">
    <property type="entry name" value="FN3_sf"/>
</dbReference>
<proteinExistence type="predicted"/>
<dbReference type="InterPro" id="IPR003961">
    <property type="entry name" value="FN3_dom"/>
</dbReference>
<name>A0ABP0CAW6_9PEZI</name>
<dbReference type="Gene3D" id="2.60.40.10">
    <property type="entry name" value="Immunoglobulins"/>
    <property type="match status" value="1"/>
</dbReference>
<dbReference type="InterPro" id="IPR013783">
    <property type="entry name" value="Ig-like_fold"/>
</dbReference>
<reference evidence="2 3" key="1">
    <citation type="submission" date="2024-01" db="EMBL/GenBank/DDBJ databases">
        <authorList>
            <person name="Allen C."/>
            <person name="Tagirdzhanova G."/>
        </authorList>
    </citation>
    <scope>NUCLEOTIDE SEQUENCE [LARGE SCALE GENOMIC DNA]</scope>
</reference>
<organism evidence="2 3">
    <name type="scientific">Sporothrix bragantina</name>
    <dbReference type="NCBI Taxonomy" id="671064"/>
    <lineage>
        <taxon>Eukaryota</taxon>
        <taxon>Fungi</taxon>
        <taxon>Dikarya</taxon>
        <taxon>Ascomycota</taxon>
        <taxon>Pezizomycotina</taxon>
        <taxon>Sordariomycetes</taxon>
        <taxon>Sordariomycetidae</taxon>
        <taxon>Ophiostomatales</taxon>
        <taxon>Ophiostomataceae</taxon>
        <taxon>Sporothrix</taxon>
    </lineage>
</organism>
<dbReference type="Proteomes" id="UP001642406">
    <property type="component" value="Unassembled WGS sequence"/>
</dbReference>